<reference evidence="2 3" key="1">
    <citation type="submission" date="2012-04" db="EMBL/GenBank/DDBJ databases">
        <title>The Genome Sequence of Saprolegnia declina VS20.</title>
        <authorList>
            <consortium name="The Broad Institute Genome Sequencing Platform"/>
            <person name="Russ C."/>
            <person name="Nusbaum C."/>
            <person name="Tyler B."/>
            <person name="van West P."/>
            <person name="Dieguez-Uribeondo J."/>
            <person name="de Bruijn I."/>
            <person name="Tripathy S."/>
            <person name="Jiang R."/>
            <person name="Young S.K."/>
            <person name="Zeng Q."/>
            <person name="Gargeya S."/>
            <person name="Fitzgerald M."/>
            <person name="Haas B."/>
            <person name="Abouelleil A."/>
            <person name="Alvarado L."/>
            <person name="Arachchi H.M."/>
            <person name="Berlin A."/>
            <person name="Chapman S.B."/>
            <person name="Goldberg J."/>
            <person name="Griggs A."/>
            <person name="Gujja S."/>
            <person name="Hansen M."/>
            <person name="Howarth C."/>
            <person name="Imamovic A."/>
            <person name="Larimer J."/>
            <person name="McCowen C."/>
            <person name="Montmayeur A."/>
            <person name="Murphy C."/>
            <person name="Neiman D."/>
            <person name="Pearson M."/>
            <person name="Priest M."/>
            <person name="Roberts A."/>
            <person name="Saif S."/>
            <person name="Shea T."/>
            <person name="Sisk P."/>
            <person name="Sykes S."/>
            <person name="Wortman J."/>
            <person name="Nusbaum C."/>
            <person name="Birren B."/>
        </authorList>
    </citation>
    <scope>NUCLEOTIDE SEQUENCE [LARGE SCALE GENOMIC DNA]</scope>
    <source>
        <strain evidence="2 3">VS20</strain>
    </source>
</reference>
<dbReference type="InterPro" id="IPR006461">
    <property type="entry name" value="PLAC_motif_containing"/>
</dbReference>
<dbReference type="RefSeq" id="XP_008616281.1">
    <property type="nucleotide sequence ID" value="XM_008618059.1"/>
</dbReference>
<organism evidence="2 3">
    <name type="scientific">Saprolegnia diclina (strain VS20)</name>
    <dbReference type="NCBI Taxonomy" id="1156394"/>
    <lineage>
        <taxon>Eukaryota</taxon>
        <taxon>Sar</taxon>
        <taxon>Stramenopiles</taxon>
        <taxon>Oomycota</taxon>
        <taxon>Saprolegniomycetes</taxon>
        <taxon>Saprolegniales</taxon>
        <taxon>Saprolegniaceae</taxon>
        <taxon>Saprolegnia</taxon>
    </lineage>
</organism>
<evidence type="ECO:0000256" key="1">
    <source>
        <dbReference type="SAM" id="Phobius"/>
    </source>
</evidence>
<dbReference type="InParanoid" id="T0RDT5"/>
<dbReference type="OMA" id="DGRNECE"/>
<evidence type="ECO:0000313" key="2">
    <source>
        <dbReference type="EMBL" id="EQC30428.1"/>
    </source>
</evidence>
<proteinExistence type="predicted"/>
<dbReference type="Pfam" id="PF04749">
    <property type="entry name" value="PLAC8"/>
    <property type="match status" value="1"/>
</dbReference>
<dbReference type="NCBIfam" id="TIGR01571">
    <property type="entry name" value="A_thal_Cys_rich"/>
    <property type="match status" value="1"/>
</dbReference>
<dbReference type="STRING" id="1156394.T0RDT5"/>
<gene>
    <name evidence="2" type="ORF">SDRG_12002</name>
</gene>
<dbReference type="EMBL" id="JH767176">
    <property type="protein sequence ID" value="EQC30428.1"/>
    <property type="molecule type" value="Genomic_DNA"/>
</dbReference>
<feature type="transmembrane region" description="Helical" evidence="1">
    <location>
        <begin position="68"/>
        <end position="86"/>
    </location>
</feature>
<dbReference type="OrthoDB" id="1045822at2759"/>
<dbReference type="GeneID" id="19952729"/>
<dbReference type="Proteomes" id="UP000030762">
    <property type="component" value="Unassembled WGS sequence"/>
</dbReference>
<dbReference type="PANTHER" id="PTHR15907">
    <property type="entry name" value="DUF614 FAMILY PROTEIN-RELATED"/>
    <property type="match status" value="1"/>
</dbReference>
<feature type="transmembrane region" description="Helical" evidence="1">
    <location>
        <begin position="106"/>
        <end position="126"/>
    </location>
</feature>
<keyword evidence="1" id="KW-1133">Transmembrane helix</keyword>
<keyword evidence="1" id="KW-0812">Transmembrane</keyword>
<dbReference type="VEuPathDB" id="FungiDB:SDRG_12002"/>
<keyword evidence="3" id="KW-1185">Reference proteome</keyword>
<protein>
    <submittedName>
        <fullName evidence="2">Uncharacterized protein</fullName>
    </submittedName>
</protein>
<dbReference type="AlphaFoldDB" id="T0RDT5"/>
<accession>T0RDT5</accession>
<evidence type="ECO:0000313" key="3">
    <source>
        <dbReference type="Proteomes" id="UP000030762"/>
    </source>
</evidence>
<sequence>MASTQPKTYQSIDEKSPIVPQGQEGQWATGIFGCFANMVPNCCMVFFCPCVSLAQTVHRIGLASYTRALLLFGVLILLANVLPTAFPDVETCRLVDGRNECELQSASGSILLAVFYLVLAVLIAHVRAKVRALFNIAGSFFNDCVCALCCGFCTIAQMATQTNSYTPNACNFGPKDTLAGYTTV</sequence>
<name>T0RDT5_SAPDV</name>
<keyword evidence="1" id="KW-0472">Membrane</keyword>